<keyword evidence="3" id="KW-1185">Reference proteome</keyword>
<organism evidence="2 3">
    <name type="scientific">Vespula squamosa</name>
    <name type="common">Southern yellow jacket</name>
    <name type="synonym">Wasp</name>
    <dbReference type="NCBI Taxonomy" id="30214"/>
    <lineage>
        <taxon>Eukaryota</taxon>
        <taxon>Metazoa</taxon>
        <taxon>Ecdysozoa</taxon>
        <taxon>Arthropoda</taxon>
        <taxon>Hexapoda</taxon>
        <taxon>Insecta</taxon>
        <taxon>Pterygota</taxon>
        <taxon>Neoptera</taxon>
        <taxon>Endopterygota</taxon>
        <taxon>Hymenoptera</taxon>
        <taxon>Apocrita</taxon>
        <taxon>Aculeata</taxon>
        <taxon>Vespoidea</taxon>
        <taxon>Vespidae</taxon>
        <taxon>Vespinae</taxon>
        <taxon>Vespula</taxon>
    </lineage>
</organism>
<dbReference type="AlphaFoldDB" id="A0ABD2A6T7"/>
<gene>
    <name evidence="2" type="ORF">V1478_013752</name>
</gene>
<feature type="region of interest" description="Disordered" evidence="1">
    <location>
        <begin position="42"/>
        <end position="63"/>
    </location>
</feature>
<reference evidence="2 3" key="1">
    <citation type="journal article" date="2024" name="Ann. Entomol. Soc. Am.">
        <title>Genomic analyses of the southern and eastern yellowjacket wasps (Hymenoptera: Vespidae) reveal evolutionary signatures of social life.</title>
        <authorList>
            <person name="Catto M.A."/>
            <person name="Caine P.B."/>
            <person name="Orr S.E."/>
            <person name="Hunt B.G."/>
            <person name="Goodisman M.A.D."/>
        </authorList>
    </citation>
    <scope>NUCLEOTIDE SEQUENCE [LARGE SCALE GENOMIC DNA]</scope>
    <source>
        <strain evidence="2">233</strain>
        <tissue evidence="2">Head and thorax</tissue>
    </source>
</reference>
<comment type="caution">
    <text evidence="2">The sequence shown here is derived from an EMBL/GenBank/DDBJ whole genome shotgun (WGS) entry which is preliminary data.</text>
</comment>
<sequence length="63" mass="7301">MWLNSKILSAYSRSRLDYIHCAEKPDYHCTIHILVNLRRTSSPYPSRGRSQRRSAGGHLVMTI</sequence>
<proteinExistence type="predicted"/>
<dbReference type="EMBL" id="JAUDFV010000154">
    <property type="protein sequence ID" value="KAL2716076.1"/>
    <property type="molecule type" value="Genomic_DNA"/>
</dbReference>
<accession>A0ABD2A6T7</accession>
<evidence type="ECO:0000256" key="1">
    <source>
        <dbReference type="SAM" id="MobiDB-lite"/>
    </source>
</evidence>
<protein>
    <submittedName>
        <fullName evidence="2">Uncharacterized protein</fullName>
    </submittedName>
</protein>
<dbReference type="Proteomes" id="UP001607302">
    <property type="component" value="Unassembled WGS sequence"/>
</dbReference>
<evidence type="ECO:0000313" key="2">
    <source>
        <dbReference type="EMBL" id="KAL2716076.1"/>
    </source>
</evidence>
<evidence type="ECO:0000313" key="3">
    <source>
        <dbReference type="Proteomes" id="UP001607302"/>
    </source>
</evidence>
<name>A0ABD2A6T7_VESSQ</name>